<organism evidence="3 4">
    <name type="scientific">Xylaria flabelliformis</name>
    <dbReference type="NCBI Taxonomy" id="2512241"/>
    <lineage>
        <taxon>Eukaryota</taxon>
        <taxon>Fungi</taxon>
        <taxon>Dikarya</taxon>
        <taxon>Ascomycota</taxon>
        <taxon>Pezizomycotina</taxon>
        <taxon>Sordariomycetes</taxon>
        <taxon>Xylariomycetidae</taxon>
        <taxon>Xylariales</taxon>
        <taxon>Xylariaceae</taxon>
        <taxon>Xylaria</taxon>
    </lineage>
</organism>
<evidence type="ECO:0000256" key="2">
    <source>
        <dbReference type="SAM" id="SignalP"/>
    </source>
</evidence>
<name>A0A553ICY1_9PEZI</name>
<dbReference type="OrthoDB" id="4757122at2759"/>
<feature type="chain" id="PRO_5021817378" description="Infection structure specific protein" evidence="2">
    <location>
        <begin position="20"/>
        <end position="210"/>
    </location>
</feature>
<reference evidence="4" key="1">
    <citation type="submission" date="2019-06" db="EMBL/GenBank/DDBJ databases">
        <title>Draft genome sequence of the griseofulvin-producing fungus Xylaria cubensis strain G536.</title>
        <authorList>
            <person name="Mead M.E."/>
            <person name="Raja H.A."/>
            <person name="Steenwyk J.L."/>
            <person name="Knowles S.L."/>
            <person name="Oberlies N.H."/>
            <person name="Rokas A."/>
        </authorList>
    </citation>
    <scope>NUCLEOTIDE SEQUENCE [LARGE SCALE GENOMIC DNA]</scope>
    <source>
        <strain evidence="4">G536</strain>
    </source>
</reference>
<feature type="signal peptide" evidence="2">
    <location>
        <begin position="1"/>
        <end position="19"/>
    </location>
</feature>
<keyword evidence="4" id="KW-1185">Reference proteome</keyword>
<proteinExistence type="predicted"/>
<dbReference type="AlphaFoldDB" id="A0A553ICY1"/>
<keyword evidence="2" id="KW-0732">Signal</keyword>
<feature type="compositionally biased region" description="Low complexity" evidence="1">
    <location>
        <begin position="162"/>
        <end position="178"/>
    </location>
</feature>
<protein>
    <recommendedName>
        <fullName evidence="5">Infection structure specific protein</fullName>
    </recommendedName>
</protein>
<evidence type="ECO:0000256" key="1">
    <source>
        <dbReference type="SAM" id="MobiDB-lite"/>
    </source>
</evidence>
<evidence type="ECO:0008006" key="5">
    <source>
        <dbReference type="Google" id="ProtNLM"/>
    </source>
</evidence>
<dbReference type="EMBL" id="VFLP01000004">
    <property type="protein sequence ID" value="TRX98051.1"/>
    <property type="molecule type" value="Genomic_DNA"/>
</dbReference>
<evidence type="ECO:0000313" key="3">
    <source>
        <dbReference type="EMBL" id="TRX98051.1"/>
    </source>
</evidence>
<comment type="caution">
    <text evidence="3">The sequence shown here is derived from an EMBL/GenBank/DDBJ whole genome shotgun (WGS) entry which is preliminary data.</text>
</comment>
<sequence>MYNTKVLLSVAALTGTSLAQVPTTTDAACQSSLAQFADAPTVAPVLASYFASVIGTGPVTAPGESTPLPDLTLEDPSGYQNLVCSVAAELPASLLPEFKSYGSQLLSYGSVHLSAYDAYITNCITTGAAAATLTSQLHDMLEGNGGLCKETSTPTPGGSSNGTYPTGTGSPHPTSSGSATLVPTAAAARPTGVLVGAAAIGGLLGAAALL</sequence>
<dbReference type="Proteomes" id="UP000319160">
    <property type="component" value="Unassembled WGS sequence"/>
</dbReference>
<evidence type="ECO:0000313" key="4">
    <source>
        <dbReference type="Proteomes" id="UP000319160"/>
    </source>
</evidence>
<feature type="region of interest" description="Disordered" evidence="1">
    <location>
        <begin position="145"/>
        <end position="180"/>
    </location>
</feature>
<gene>
    <name evidence="3" type="ORF">FHL15_001261</name>
</gene>
<accession>A0A553ICY1</accession>